<evidence type="ECO:0000313" key="4">
    <source>
        <dbReference type="WBParaSite" id="MBELARI_LOCUS4138"/>
    </source>
</evidence>
<keyword evidence="2" id="KW-0732">Signal</keyword>
<dbReference type="Proteomes" id="UP000887575">
    <property type="component" value="Unassembled WGS sequence"/>
</dbReference>
<organism evidence="3 4">
    <name type="scientific">Mesorhabditis belari</name>
    <dbReference type="NCBI Taxonomy" id="2138241"/>
    <lineage>
        <taxon>Eukaryota</taxon>
        <taxon>Metazoa</taxon>
        <taxon>Ecdysozoa</taxon>
        <taxon>Nematoda</taxon>
        <taxon>Chromadorea</taxon>
        <taxon>Rhabditida</taxon>
        <taxon>Rhabditina</taxon>
        <taxon>Rhabditomorpha</taxon>
        <taxon>Rhabditoidea</taxon>
        <taxon>Rhabditidae</taxon>
        <taxon>Mesorhabditinae</taxon>
        <taxon>Mesorhabditis</taxon>
    </lineage>
</organism>
<reference evidence="4" key="1">
    <citation type="submission" date="2024-02" db="UniProtKB">
        <authorList>
            <consortium name="WormBaseParasite"/>
        </authorList>
    </citation>
    <scope>IDENTIFICATION</scope>
</reference>
<dbReference type="AlphaFoldDB" id="A0AAF3FB34"/>
<feature type="signal peptide" evidence="2">
    <location>
        <begin position="1"/>
        <end position="20"/>
    </location>
</feature>
<protein>
    <submittedName>
        <fullName evidence="4">Uncharacterized protein</fullName>
    </submittedName>
</protein>
<feature type="chain" id="PRO_5042289507" evidence="2">
    <location>
        <begin position="21"/>
        <end position="238"/>
    </location>
</feature>
<proteinExistence type="predicted"/>
<name>A0AAF3FB34_9BILA</name>
<accession>A0AAF3FB34</accession>
<keyword evidence="3" id="KW-1185">Reference proteome</keyword>
<evidence type="ECO:0000256" key="2">
    <source>
        <dbReference type="SAM" id="SignalP"/>
    </source>
</evidence>
<feature type="compositionally biased region" description="Acidic residues" evidence="1">
    <location>
        <begin position="224"/>
        <end position="238"/>
    </location>
</feature>
<evidence type="ECO:0000256" key="1">
    <source>
        <dbReference type="SAM" id="MobiDB-lite"/>
    </source>
</evidence>
<evidence type="ECO:0000313" key="3">
    <source>
        <dbReference type="Proteomes" id="UP000887575"/>
    </source>
</evidence>
<sequence length="238" mass="26001">MFRTRSIISGFLLIVAGVFAEEVALHDKPPASLVRSGIEQRQAIPNDQTTISPIGGGVMDNHKSFGSASGEDETSGLGVMDGHKGPNVQSGQGLIGSEENIGGHLDEPDVKIGATTTAKPDDSAEVTTLAAGQTRTHKAKTNLGHGHGHGHGRFDDYEDYGMMRYPGMHEFGYPGYPPMMMPPYGFMDHYRHGFGGMGRGFGEDNYKNRHQGYDVMGNDKYYDSDEDSDEDEDRDRRE</sequence>
<dbReference type="WBParaSite" id="MBELARI_LOCUS4138">
    <property type="protein sequence ID" value="MBELARI_LOCUS4138"/>
    <property type="gene ID" value="MBELARI_LOCUS4138"/>
</dbReference>
<feature type="region of interest" description="Disordered" evidence="1">
    <location>
        <begin position="205"/>
        <end position="238"/>
    </location>
</feature>